<dbReference type="AlphaFoldDB" id="A0A1E3P7C2"/>
<dbReference type="GO" id="GO:0032968">
    <property type="term" value="P:positive regulation of transcription elongation by RNA polymerase II"/>
    <property type="evidence" value="ECO:0007669"/>
    <property type="project" value="EnsemblFungi"/>
</dbReference>
<evidence type="ECO:0000256" key="7">
    <source>
        <dbReference type="ARBA" id="ARBA00023163"/>
    </source>
</evidence>
<dbReference type="GO" id="GO:0070847">
    <property type="term" value="C:core mediator complex"/>
    <property type="evidence" value="ECO:0007669"/>
    <property type="project" value="EnsemblFungi"/>
</dbReference>
<proteinExistence type="inferred from homology"/>
<evidence type="ECO:0000256" key="11">
    <source>
        <dbReference type="RuleBase" id="RU364143"/>
    </source>
</evidence>
<comment type="similarity">
    <text evidence="2 11">Belongs to the Mediator complex subunit 6 family.</text>
</comment>
<evidence type="ECO:0000256" key="1">
    <source>
        <dbReference type="ARBA" id="ARBA00004123"/>
    </source>
</evidence>
<evidence type="ECO:0000313" key="13">
    <source>
        <dbReference type="EMBL" id="ODQ61326.1"/>
    </source>
</evidence>
<evidence type="ECO:0000256" key="10">
    <source>
        <dbReference type="ARBA" id="ARBA00031259"/>
    </source>
</evidence>
<dbReference type="GO" id="GO:0016592">
    <property type="term" value="C:mediator complex"/>
    <property type="evidence" value="ECO:0007669"/>
    <property type="project" value="InterPro"/>
</dbReference>
<name>A0A1E3P7C2_WICAA</name>
<feature type="region of interest" description="Disordered" evidence="12">
    <location>
        <begin position="160"/>
        <end position="189"/>
    </location>
</feature>
<dbReference type="OrthoDB" id="344220at2759"/>
<accession>A0A1E3P7C2</accession>
<dbReference type="EMBL" id="KV454209">
    <property type="protein sequence ID" value="ODQ61326.1"/>
    <property type="molecule type" value="Genomic_DNA"/>
</dbReference>
<feature type="compositionally biased region" description="Polar residues" evidence="12">
    <location>
        <begin position="171"/>
        <end position="189"/>
    </location>
</feature>
<evidence type="ECO:0000256" key="4">
    <source>
        <dbReference type="ARBA" id="ARBA00020634"/>
    </source>
</evidence>
<dbReference type="Proteomes" id="UP000094112">
    <property type="component" value="Unassembled WGS sequence"/>
</dbReference>
<organism evidence="13 14">
    <name type="scientific">Wickerhamomyces anomalus (strain ATCC 58044 / CBS 1984 / NCYC 433 / NRRL Y-366-8)</name>
    <name type="common">Yeast</name>
    <name type="synonym">Hansenula anomala</name>
    <dbReference type="NCBI Taxonomy" id="683960"/>
    <lineage>
        <taxon>Eukaryota</taxon>
        <taxon>Fungi</taxon>
        <taxon>Dikarya</taxon>
        <taxon>Ascomycota</taxon>
        <taxon>Saccharomycotina</taxon>
        <taxon>Saccharomycetes</taxon>
        <taxon>Phaffomycetales</taxon>
        <taxon>Wickerhamomycetaceae</taxon>
        <taxon>Wickerhamomyces</taxon>
    </lineage>
</organism>
<evidence type="ECO:0000256" key="8">
    <source>
        <dbReference type="ARBA" id="ARBA00023242"/>
    </source>
</evidence>
<dbReference type="RefSeq" id="XP_019040533.1">
    <property type="nucleotide sequence ID" value="XM_019184105.1"/>
</dbReference>
<dbReference type="PANTHER" id="PTHR13104">
    <property type="entry name" value="MED-6-RELATED"/>
    <property type="match status" value="1"/>
</dbReference>
<evidence type="ECO:0000256" key="5">
    <source>
        <dbReference type="ARBA" id="ARBA00023015"/>
    </source>
</evidence>
<gene>
    <name evidence="11" type="primary">MED6</name>
    <name evidence="13" type="ORF">WICANDRAFT_67914</name>
</gene>
<evidence type="ECO:0000256" key="3">
    <source>
        <dbReference type="ARBA" id="ARBA00011837"/>
    </source>
</evidence>
<dbReference type="STRING" id="683960.A0A1E3P7C2"/>
<dbReference type="FunFam" id="3.10.450.580:FF:000004">
    <property type="entry name" value="Mediator of RNA polymerase II transcription subunit 6"/>
    <property type="match status" value="1"/>
</dbReference>
<dbReference type="InterPro" id="IPR007018">
    <property type="entry name" value="Mediator_Med6"/>
</dbReference>
<dbReference type="InterPro" id="IPR038566">
    <property type="entry name" value="Mediator_Med6_sf"/>
</dbReference>
<evidence type="ECO:0000256" key="9">
    <source>
        <dbReference type="ARBA" id="ARBA00025687"/>
    </source>
</evidence>
<dbReference type="GO" id="GO:0060261">
    <property type="term" value="P:positive regulation of transcription initiation by RNA polymerase II"/>
    <property type="evidence" value="ECO:0007669"/>
    <property type="project" value="EnsemblFungi"/>
</dbReference>
<evidence type="ECO:0000256" key="6">
    <source>
        <dbReference type="ARBA" id="ARBA00023159"/>
    </source>
</evidence>
<evidence type="ECO:0000313" key="14">
    <source>
        <dbReference type="Proteomes" id="UP000094112"/>
    </source>
</evidence>
<comment type="subcellular location">
    <subcellularLocation>
        <location evidence="1 11">Nucleus</location>
    </subcellularLocation>
</comment>
<dbReference type="GO" id="GO:0003713">
    <property type="term" value="F:transcription coactivator activity"/>
    <property type="evidence" value="ECO:0007669"/>
    <property type="project" value="EnsemblFungi"/>
</dbReference>
<protein>
    <recommendedName>
        <fullName evidence="4 11">Mediator of RNA polymerase II transcription subunit 6</fullName>
    </recommendedName>
    <alternativeName>
        <fullName evidence="10 11">Mediator complex subunit 6</fullName>
    </alternativeName>
</protein>
<dbReference type="GeneID" id="30201351"/>
<sequence>MSDNTPLDELQWKSPEWIQAFGLRTDNVLEYFSQSPFFDRTSNNQVVKMQSQFNENIQLHSLNIENELKKMTGIEFVILHRREPDFWIIRKQNRLGPEKVESLSDYYIIGANIYMAPNVKDVVSTRLLSSALSLKNAMDKLQSLAQFTPSDGHTYRLEATETPAPSRPRTLGNTPYSPATPTVQGSGSLNKSESLSIATIDNLFNISLKNNIAYLDEVPSSRPDAVFETNTKNAVVKSTIAINDDEQSIASVKKGKKPLKQ</sequence>
<comment type="function">
    <text evidence="9 11">Component of the Mediator complex, a coactivator involved in the regulated transcription of nearly all RNA polymerase II-dependent genes. Mediator functions as a bridge to convey information from gene-specific regulatory proteins to the basal RNA polymerase II transcription machinery. Mediator is recruited to promoters by direct interactions with regulatory proteins and serves as a scaffold for the assembly of a functional preinitiation complex with RNA polymerase II and the general transcription factors.</text>
</comment>
<keyword evidence="14" id="KW-1185">Reference proteome</keyword>
<evidence type="ECO:0000256" key="2">
    <source>
        <dbReference type="ARBA" id="ARBA00007526"/>
    </source>
</evidence>
<dbReference type="GO" id="GO:0051123">
    <property type="term" value="P:RNA polymerase II preinitiation complex assembly"/>
    <property type="evidence" value="ECO:0007669"/>
    <property type="project" value="EnsemblFungi"/>
</dbReference>
<comment type="subunit">
    <text evidence="3 11">Component of the Mediator complex.</text>
</comment>
<keyword evidence="5 11" id="KW-0805">Transcription regulation</keyword>
<keyword evidence="7 11" id="KW-0804">Transcription</keyword>
<keyword evidence="6 11" id="KW-0010">Activator</keyword>
<evidence type="ECO:0000256" key="12">
    <source>
        <dbReference type="SAM" id="MobiDB-lite"/>
    </source>
</evidence>
<dbReference type="Gene3D" id="3.10.450.580">
    <property type="entry name" value="Mediator complex, subunit Med6"/>
    <property type="match status" value="1"/>
</dbReference>
<reference evidence="13 14" key="1">
    <citation type="journal article" date="2016" name="Proc. Natl. Acad. Sci. U.S.A.">
        <title>Comparative genomics of biotechnologically important yeasts.</title>
        <authorList>
            <person name="Riley R."/>
            <person name="Haridas S."/>
            <person name="Wolfe K.H."/>
            <person name="Lopes M.R."/>
            <person name="Hittinger C.T."/>
            <person name="Goeker M."/>
            <person name="Salamov A.A."/>
            <person name="Wisecaver J.H."/>
            <person name="Long T.M."/>
            <person name="Calvey C.H."/>
            <person name="Aerts A.L."/>
            <person name="Barry K.W."/>
            <person name="Choi C."/>
            <person name="Clum A."/>
            <person name="Coughlan A.Y."/>
            <person name="Deshpande S."/>
            <person name="Douglass A.P."/>
            <person name="Hanson S.J."/>
            <person name="Klenk H.-P."/>
            <person name="LaButti K.M."/>
            <person name="Lapidus A."/>
            <person name="Lindquist E.A."/>
            <person name="Lipzen A.M."/>
            <person name="Meier-Kolthoff J.P."/>
            <person name="Ohm R.A."/>
            <person name="Otillar R.P."/>
            <person name="Pangilinan J.L."/>
            <person name="Peng Y."/>
            <person name="Rokas A."/>
            <person name="Rosa C.A."/>
            <person name="Scheuner C."/>
            <person name="Sibirny A.A."/>
            <person name="Slot J.C."/>
            <person name="Stielow J.B."/>
            <person name="Sun H."/>
            <person name="Kurtzman C.P."/>
            <person name="Blackwell M."/>
            <person name="Grigoriev I.V."/>
            <person name="Jeffries T.W."/>
        </authorList>
    </citation>
    <scope>NUCLEOTIDE SEQUENCE [LARGE SCALE GENOMIC DNA]</scope>
    <source>
        <strain evidence="14">ATCC 58044 / CBS 1984 / NCYC 433 / NRRL Y-366-8</strain>
    </source>
</reference>
<keyword evidence="8 11" id="KW-0539">Nucleus</keyword>
<dbReference type="Pfam" id="PF04934">
    <property type="entry name" value="Med6"/>
    <property type="match status" value="1"/>
</dbReference>